<reference evidence="1 2" key="1">
    <citation type="journal article" date="2021" name="BMC Biol.">
        <title>Horizontally acquired antibacterial genes associated with adaptive radiation of ladybird beetles.</title>
        <authorList>
            <person name="Li H.S."/>
            <person name="Tang X.F."/>
            <person name="Huang Y.H."/>
            <person name="Xu Z.Y."/>
            <person name="Chen M.L."/>
            <person name="Du X.Y."/>
            <person name="Qiu B.Y."/>
            <person name="Chen P.T."/>
            <person name="Zhang W."/>
            <person name="Slipinski A."/>
            <person name="Escalona H.E."/>
            <person name="Waterhouse R.M."/>
            <person name="Zwick A."/>
            <person name="Pang H."/>
        </authorList>
    </citation>
    <scope>NUCLEOTIDE SEQUENCE [LARGE SCALE GENOMIC DNA]</scope>
    <source>
        <strain evidence="1">SYSU2018</strain>
    </source>
</reference>
<accession>A0ABD2PHR2</accession>
<dbReference type="AlphaFoldDB" id="A0ABD2PHR2"/>
<evidence type="ECO:0000313" key="2">
    <source>
        <dbReference type="Proteomes" id="UP001516400"/>
    </source>
</evidence>
<gene>
    <name evidence="1" type="ORF">HHI36_023671</name>
</gene>
<name>A0ABD2PHR2_9CUCU</name>
<sequence length="173" mass="20355">MKIQNELQDLISNDDNSKTIKLINEIPTIVKKKHVKNKKKLIEHPLYLYTLHSDIVYGNIQSITAHRAQVLSEGLIENDYMLRCEKPDLFHDDFVLKTEYVVNQVAPLPSGKAVHSTKLTWNDSEVKFQAKLRDVAFGVFRENETDNNWNTYKMARNTTLQLLRRKKRDYYFN</sequence>
<organism evidence="1 2">
    <name type="scientific">Cryptolaemus montrouzieri</name>
    <dbReference type="NCBI Taxonomy" id="559131"/>
    <lineage>
        <taxon>Eukaryota</taxon>
        <taxon>Metazoa</taxon>
        <taxon>Ecdysozoa</taxon>
        <taxon>Arthropoda</taxon>
        <taxon>Hexapoda</taxon>
        <taxon>Insecta</taxon>
        <taxon>Pterygota</taxon>
        <taxon>Neoptera</taxon>
        <taxon>Endopterygota</taxon>
        <taxon>Coleoptera</taxon>
        <taxon>Polyphaga</taxon>
        <taxon>Cucujiformia</taxon>
        <taxon>Coccinelloidea</taxon>
        <taxon>Coccinellidae</taxon>
        <taxon>Scymninae</taxon>
        <taxon>Scymnini</taxon>
        <taxon>Cryptolaemus</taxon>
    </lineage>
</organism>
<keyword evidence="2" id="KW-1185">Reference proteome</keyword>
<protein>
    <submittedName>
        <fullName evidence="1">Uncharacterized protein</fullName>
    </submittedName>
</protein>
<proteinExistence type="predicted"/>
<evidence type="ECO:0000313" key="1">
    <source>
        <dbReference type="EMBL" id="KAL3290327.1"/>
    </source>
</evidence>
<dbReference type="Proteomes" id="UP001516400">
    <property type="component" value="Unassembled WGS sequence"/>
</dbReference>
<comment type="caution">
    <text evidence="1">The sequence shown here is derived from an EMBL/GenBank/DDBJ whole genome shotgun (WGS) entry which is preliminary data.</text>
</comment>
<dbReference type="EMBL" id="JABFTP020000186">
    <property type="protein sequence ID" value="KAL3290327.1"/>
    <property type="molecule type" value="Genomic_DNA"/>
</dbReference>